<keyword evidence="7" id="KW-1003">Cell membrane</keyword>
<dbReference type="AlphaFoldDB" id="A0ABD7Q8J9"/>
<comment type="catalytic activity">
    <reaction evidence="18">
        <text>2 GTP = 3',3'-c-di-GMP + 2 diphosphate</text>
        <dbReference type="Rhea" id="RHEA:24898"/>
        <dbReference type="ChEBI" id="CHEBI:33019"/>
        <dbReference type="ChEBI" id="CHEBI:37565"/>
        <dbReference type="ChEBI" id="CHEBI:58805"/>
        <dbReference type="EC" id="2.7.7.65"/>
    </reaction>
</comment>
<evidence type="ECO:0000256" key="10">
    <source>
        <dbReference type="ARBA" id="ARBA00022692"/>
    </source>
</evidence>
<dbReference type="PROSITE" id="PS50887">
    <property type="entry name" value="GGDEF"/>
    <property type="match status" value="1"/>
</dbReference>
<evidence type="ECO:0000256" key="1">
    <source>
        <dbReference type="ARBA" id="ARBA00001946"/>
    </source>
</evidence>
<evidence type="ECO:0000256" key="16">
    <source>
        <dbReference type="ARBA" id="ARBA00023136"/>
    </source>
</evidence>
<keyword evidence="16 20" id="KW-0472">Membrane</keyword>
<comment type="pathway">
    <text evidence="4">Glycan metabolism; bacterial cellulose biosynthesis.</text>
</comment>
<dbReference type="FunFam" id="3.30.70.270:FF:000001">
    <property type="entry name" value="Diguanylate cyclase domain protein"/>
    <property type="match status" value="1"/>
</dbReference>
<evidence type="ECO:0000256" key="3">
    <source>
        <dbReference type="ARBA" id="ARBA00004665"/>
    </source>
</evidence>
<dbReference type="GO" id="GO:0005886">
    <property type="term" value="C:plasma membrane"/>
    <property type="evidence" value="ECO:0007669"/>
    <property type="project" value="UniProtKB-SubCell"/>
</dbReference>
<dbReference type="GO" id="GO:0052621">
    <property type="term" value="F:diguanylate cyclase activity"/>
    <property type="evidence" value="ECO:0007669"/>
    <property type="project" value="UniProtKB-EC"/>
</dbReference>
<feature type="transmembrane region" description="Helical" evidence="20">
    <location>
        <begin position="392"/>
        <end position="414"/>
    </location>
</feature>
<evidence type="ECO:0000256" key="4">
    <source>
        <dbReference type="ARBA" id="ARBA00005186"/>
    </source>
</evidence>
<evidence type="ECO:0000256" key="12">
    <source>
        <dbReference type="ARBA" id="ARBA00022741"/>
    </source>
</evidence>
<organism evidence="22 23">
    <name type="scientific">Hafnia alvei</name>
    <dbReference type="NCBI Taxonomy" id="569"/>
    <lineage>
        <taxon>Bacteria</taxon>
        <taxon>Pseudomonadati</taxon>
        <taxon>Pseudomonadota</taxon>
        <taxon>Gammaproteobacteria</taxon>
        <taxon>Enterobacterales</taxon>
        <taxon>Hafniaceae</taxon>
        <taxon>Hafnia</taxon>
    </lineage>
</organism>
<dbReference type="CDD" id="cd01949">
    <property type="entry name" value="GGDEF"/>
    <property type="match status" value="1"/>
</dbReference>
<sequence length="599" mass="68284">MRHIGYAPLRAKQKHYFVRKNHPQMKLLAIEGRFNINQENGLSDTPATPQCSRRFTPQRIINICFFAVFIFTSLLFWRQGQVLNNGYQASQLNRLENVSAQLGSRMQFRLDNLLFLRNYMRYMLSQPIMPEQKRLLEAEMATLRVQDIWQTGHSHSASPPLNGIGDSQIGLLPSSDRPNNDLWLTEINAAMRLKALLPLTNLNQALQPRIYYISRSGFYLSSTPPRDKSLISGLYTHMLARPYFPMAAPEANPHRKAFWSRMFDNQQDGMLISATAPVDYGDRWWGILGMDFSIKRLNYYLQAALPSHPHSVFMLYDSHFEPITSSDTNWYRGKYFSEAQRLSLQKAVLKQSEGTTRIGTSFVTFTRMENPNITLISLQSLRQGLQDQYGRISLTLVALWCLFVITLIGTHYVISRLVRNMETLQNRLSWRAEHDPLTELLNRRGFFDKAEEITRKGQCYGRSMAIIQVDLDKFKNINDVYGHHVGDLALKHAADTMTSMLRKQDIIGRIGGEEFCIMLPNAVLSEAVAIAERIHAQFNRQNLMLSDGRTVEVTASMGVSACSGTTGCSIESLQSQADKRLYRAKTAGRNQVCASDMDA</sequence>
<evidence type="ECO:0000256" key="6">
    <source>
        <dbReference type="ARBA" id="ARBA00012528"/>
    </source>
</evidence>
<keyword evidence="12" id="KW-0547">Nucleotide-binding</keyword>
<reference evidence="22 23" key="1">
    <citation type="submission" date="2019-02" db="EMBL/GenBank/DDBJ databases">
        <title>Comparative genomic analysis of the Hafnia genus genomes.</title>
        <authorList>
            <person name="Zhiqiu Y."/>
            <person name="Chao Y."/>
            <person name="Yuhui D."/>
            <person name="Di H."/>
            <person name="Bin L."/>
        </authorList>
    </citation>
    <scope>NUCLEOTIDE SEQUENCE [LARGE SCALE GENOMIC DNA]</scope>
    <source>
        <strain evidence="22 23">PCM_1210</strain>
    </source>
</reference>
<keyword evidence="11" id="KW-0479">Metal-binding</keyword>
<dbReference type="InterPro" id="IPR000160">
    <property type="entry name" value="GGDEF_dom"/>
</dbReference>
<keyword evidence="8" id="KW-0997">Cell inner membrane</keyword>
<evidence type="ECO:0000256" key="11">
    <source>
        <dbReference type="ARBA" id="ARBA00022723"/>
    </source>
</evidence>
<keyword evidence="9" id="KW-0808">Transferase</keyword>
<dbReference type="NCBIfam" id="NF011955">
    <property type="entry name" value="PRK15426.1"/>
    <property type="match status" value="1"/>
</dbReference>
<keyword evidence="15 20" id="KW-1133">Transmembrane helix</keyword>
<comment type="subunit">
    <text evidence="5">Homodimer.</text>
</comment>
<dbReference type="Gene3D" id="3.30.70.270">
    <property type="match status" value="1"/>
</dbReference>
<dbReference type="InterPro" id="IPR033416">
    <property type="entry name" value="CHASE7"/>
</dbReference>
<feature type="transmembrane region" description="Helical" evidence="20">
    <location>
        <begin position="60"/>
        <end position="77"/>
    </location>
</feature>
<dbReference type="InterPro" id="IPR029787">
    <property type="entry name" value="Nucleotide_cyclase"/>
</dbReference>
<comment type="cofactor">
    <cofactor evidence="1">
        <name>Mg(2+)</name>
        <dbReference type="ChEBI" id="CHEBI:18420"/>
    </cofactor>
</comment>
<keyword evidence="14" id="KW-0135">Cellulose biosynthesis</keyword>
<evidence type="ECO:0000256" key="17">
    <source>
        <dbReference type="ARBA" id="ARBA00031311"/>
    </source>
</evidence>
<comment type="function">
    <text evidence="19">Catalyzes the synthesis of cyclic-di-GMP (c-di-GMP) via the condensation of 2 GTP molecules. Cyclic-di-GMP is a second messenger which controls cell surface-associated traits in bacteria. Involved in the regulation of cellulose production.</text>
</comment>
<keyword evidence="10 20" id="KW-0812">Transmembrane</keyword>
<dbReference type="EMBL" id="SITJ01000049">
    <property type="protein sequence ID" value="TBL69968.1"/>
    <property type="molecule type" value="Genomic_DNA"/>
</dbReference>
<evidence type="ECO:0000256" key="15">
    <source>
        <dbReference type="ARBA" id="ARBA00022989"/>
    </source>
</evidence>
<dbReference type="SUPFAM" id="SSF55073">
    <property type="entry name" value="Nucleotide cyclase"/>
    <property type="match status" value="1"/>
</dbReference>
<dbReference type="EC" id="2.7.7.65" evidence="6"/>
<dbReference type="PANTHER" id="PTHR45138:SF16">
    <property type="entry name" value="DIGUANYLATE CYCLASE DGCQ-RELATED"/>
    <property type="match status" value="1"/>
</dbReference>
<dbReference type="InterPro" id="IPR043128">
    <property type="entry name" value="Rev_trsase/Diguanyl_cyclase"/>
</dbReference>
<dbReference type="GO" id="GO:0000166">
    <property type="term" value="F:nucleotide binding"/>
    <property type="evidence" value="ECO:0007669"/>
    <property type="project" value="UniProtKB-KW"/>
</dbReference>
<evidence type="ECO:0000256" key="9">
    <source>
        <dbReference type="ARBA" id="ARBA00022679"/>
    </source>
</evidence>
<evidence type="ECO:0000256" key="20">
    <source>
        <dbReference type="SAM" id="Phobius"/>
    </source>
</evidence>
<feature type="domain" description="GGDEF" evidence="21">
    <location>
        <begin position="462"/>
        <end position="597"/>
    </location>
</feature>
<dbReference type="InterPro" id="IPR050469">
    <property type="entry name" value="Diguanylate_Cyclase"/>
</dbReference>
<proteinExistence type="predicted"/>
<keyword evidence="13" id="KW-0460">Magnesium</keyword>
<evidence type="ECO:0000313" key="23">
    <source>
        <dbReference type="Proteomes" id="UP000291600"/>
    </source>
</evidence>
<protein>
    <recommendedName>
        <fullName evidence="6">diguanylate cyclase</fullName>
        <ecNumber evidence="6">2.7.7.65</ecNumber>
    </recommendedName>
    <alternativeName>
        <fullName evidence="17">Cellulose synthesis regulatory protein</fullName>
    </alternativeName>
</protein>
<dbReference type="Pfam" id="PF00990">
    <property type="entry name" value="GGDEF"/>
    <property type="match status" value="1"/>
</dbReference>
<dbReference type="PANTHER" id="PTHR45138">
    <property type="entry name" value="REGULATORY COMPONENTS OF SENSORY TRANSDUCTION SYSTEM"/>
    <property type="match status" value="1"/>
</dbReference>
<evidence type="ECO:0000259" key="21">
    <source>
        <dbReference type="PROSITE" id="PS50887"/>
    </source>
</evidence>
<dbReference type="NCBIfam" id="TIGR00254">
    <property type="entry name" value="GGDEF"/>
    <property type="match status" value="1"/>
</dbReference>
<evidence type="ECO:0000256" key="7">
    <source>
        <dbReference type="ARBA" id="ARBA00022475"/>
    </source>
</evidence>
<comment type="caution">
    <text evidence="22">The sequence shown here is derived from an EMBL/GenBank/DDBJ whole genome shotgun (WGS) entry which is preliminary data.</text>
</comment>
<evidence type="ECO:0000256" key="14">
    <source>
        <dbReference type="ARBA" id="ARBA00022916"/>
    </source>
</evidence>
<dbReference type="Pfam" id="PF17151">
    <property type="entry name" value="CHASE7"/>
    <property type="match status" value="1"/>
</dbReference>
<evidence type="ECO:0000256" key="8">
    <source>
        <dbReference type="ARBA" id="ARBA00022519"/>
    </source>
</evidence>
<dbReference type="SMART" id="SM00267">
    <property type="entry name" value="GGDEF"/>
    <property type="match status" value="1"/>
</dbReference>
<evidence type="ECO:0000256" key="19">
    <source>
        <dbReference type="ARBA" id="ARBA00045634"/>
    </source>
</evidence>
<evidence type="ECO:0000256" key="5">
    <source>
        <dbReference type="ARBA" id="ARBA00011738"/>
    </source>
</evidence>
<evidence type="ECO:0000256" key="18">
    <source>
        <dbReference type="ARBA" id="ARBA00034247"/>
    </source>
</evidence>
<evidence type="ECO:0000313" key="22">
    <source>
        <dbReference type="EMBL" id="TBL69968.1"/>
    </source>
</evidence>
<dbReference type="GO" id="GO:0030244">
    <property type="term" value="P:cellulose biosynthetic process"/>
    <property type="evidence" value="ECO:0007669"/>
    <property type="project" value="UniProtKB-KW"/>
</dbReference>
<dbReference type="GO" id="GO:0046872">
    <property type="term" value="F:metal ion binding"/>
    <property type="evidence" value="ECO:0007669"/>
    <property type="project" value="UniProtKB-KW"/>
</dbReference>
<accession>A0ABD7Q8J9</accession>
<evidence type="ECO:0000256" key="2">
    <source>
        <dbReference type="ARBA" id="ARBA00004429"/>
    </source>
</evidence>
<comment type="subcellular location">
    <subcellularLocation>
        <location evidence="2">Cell inner membrane</location>
        <topology evidence="2">Multi-pass membrane protein</topology>
    </subcellularLocation>
</comment>
<dbReference type="Proteomes" id="UP000291600">
    <property type="component" value="Unassembled WGS sequence"/>
</dbReference>
<gene>
    <name evidence="22" type="primary">yedQ</name>
    <name evidence="22" type="ORF">EYY96_02990</name>
</gene>
<comment type="pathway">
    <text evidence="3">Purine metabolism; 3',5'-cyclic di-GMP biosynthesis.</text>
</comment>
<evidence type="ECO:0000256" key="13">
    <source>
        <dbReference type="ARBA" id="ARBA00022842"/>
    </source>
</evidence>
<name>A0ABD7Q8J9_HAFAL</name>